<gene>
    <name evidence="2" type="ORF">ABXZ32_03340</name>
</gene>
<sequence>MKKILLKISTVALALITLGCSSDDNVIDIVTRDLSTDLPFLRITSQTGRSLNLFDTDSKYTVNFEYQEVENTSAMEKFERVDFSINFIDNFDDGVDNSKAAVAFGTLGKSDFSALSSFGMPVGSFDYTFGEALTALGLTTAQVNGGDQFQLNWELFLTDGSSINSSDVSGNISAVGGYYSSPYQSRAAMVCLFDAPDFFVGDYQLEQLSGSDPFGIGPTFGSQVVTLTATGATQRQFNFLYYPGAFDANYTFTMNFVCDRLSMVGAGGLGCGGSIGQTTGDTPTFFDQNLVDDAEIILSITDFDGDGGCGTGSNQITVRLTKL</sequence>
<dbReference type="EMBL" id="JBEWYP010000001">
    <property type="protein sequence ID" value="MET7028411.1"/>
    <property type="molecule type" value="Genomic_DNA"/>
</dbReference>
<organism evidence="2 3">
    <name type="scientific">Sediminicola luteus</name>
    <dbReference type="NCBI Taxonomy" id="319238"/>
    <lineage>
        <taxon>Bacteria</taxon>
        <taxon>Pseudomonadati</taxon>
        <taxon>Bacteroidota</taxon>
        <taxon>Flavobacteriia</taxon>
        <taxon>Flavobacteriales</taxon>
        <taxon>Flavobacteriaceae</taxon>
        <taxon>Sediminicola</taxon>
    </lineage>
</organism>
<dbReference type="Proteomes" id="UP001549773">
    <property type="component" value="Unassembled WGS sequence"/>
</dbReference>
<dbReference type="PROSITE" id="PS51257">
    <property type="entry name" value="PROKAR_LIPOPROTEIN"/>
    <property type="match status" value="1"/>
</dbReference>
<dbReference type="RefSeq" id="WP_354617243.1">
    <property type="nucleotide sequence ID" value="NZ_JBEWYP010000001.1"/>
</dbReference>
<feature type="chain" id="PRO_5046396675" description="Lipoprotein" evidence="1">
    <location>
        <begin position="23"/>
        <end position="323"/>
    </location>
</feature>
<keyword evidence="3" id="KW-1185">Reference proteome</keyword>
<evidence type="ECO:0000313" key="2">
    <source>
        <dbReference type="EMBL" id="MET7028411.1"/>
    </source>
</evidence>
<feature type="signal peptide" evidence="1">
    <location>
        <begin position="1"/>
        <end position="22"/>
    </location>
</feature>
<evidence type="ECO:0000313" key="3">
    <source>
        <dbReference type="Proteomes" id="UP001549773"/>
    </source>
</evidence>
<protein>
    <recommendedName>
        <fullName evidence="4">Lipoprotein</fullName>
    </recommendedName>
</protein>
<keyword evidence="1" id="KW-0732">Signal</keyword>
<name>A0ABV2TT18_9FLAO</name>
<comment type="caution">
    <text evidence="2">The sequence shown here is derived from an EMBL/GenBank/DDBJ whole genome shotgun (WGS) entry which is preliminary data.</text>
</comment>
<evidence type="ECO:0008006" key="4">
    <source>
        <dbReference type="Google" id="ProtNLM"/>
    </source>
</evidence>
<proteinExistence type="predicted"/>
<reference evidence="2 3" key="1">
    <citation type="submission" date="2024-07" db="EMBL/GenBank/DDBJ databases">
        <title>The genome sequence of type strain Sediminicola luteus GDMCC 1.2596T.</title>
        <authorList>
            <person name="Liu Y."/>
        </authorList>
    </citation>
    <scope>NUCLEOTIDE SEQUENCE [LARGE SCALE GENOMIC DNA]</scope>
    <source>
        <strain evidence="2 3">GDMCC 1.2596</strain>
    </source>
</reference>
<evidence type="ECO:0000256" key="1">
    <source>
        <dbReference type="SAM" id="SignalP"/>
    </source>
</evidence>
<accession>A0ABV2TT18</accession>